<dbReference type="Proteomes" id="UP001139648">
    <property type="component" value="Unassembled WGS sequence"/>
</dbReference>
<dbReference type="Gene3D" id="3.40.462.20">
    <property type="match status" value="1"/>
</dbReference>
<sequence>MYRAEISAAALTISARASGGAVGHRDARYLLVELHLGAEPRAKELVGALAPWSVGRLLSLMGHGRDAGPEQVRSAYDPADLERLTALKAVHDPRGAFGITFRLP</sequence>
<evidence type="ECO:0000313" key="2">
    <source>
        <dbReference type="Proteomes" id="UP001139648"/>
    </source>
</evidence>
<dbReference type="RefSeq" id="WP_253754180.1">
    <property type="nucleotide sequence ID" value="NZ_BAABKA010000091.1"/>
</dbReference>
<dbReference type="InterPro" id="IPR016169">
    <property type="entry name" value="FAD-bd_PCMH_sub2"/>
</dbReference>
<evidence type="ECO:0000313" key="1">
    <source>
        <dbReference type="EMBL" id="MCP2362964.1"/>
    </source>
</evidence>
<comment type="caution">
    <text evidence="1">The sequence shown here is derived from an EMBL/GenBank/DDBJ whole genome shotgun (WGS) entry which is preliminary data.</text>
</comment>
<protein>
    <recommendedName>
        <fullName evidence="3">Berberine/berberine-like domain-containing protein</fullName>
    </recommendedName>
</protein>
<evidence type="ECO:0008006" key="3">
    <source>
        <dbReference type="Google" id="ProtNLM"/>
    </source>
</evidence>
<organism evidence="1 2">
    <name type="scientific">Nonomuraea thailandensis</name>
    <dbReference type="NCBI Taxonomy" id="1188745"/>
    <lineage>
        <taxon>Bacteria</taxon>
        <taxon>Bacillati</taxon>
        <taxon>Actinomycetota</taxon>
        <taxon>Actinomycetes</taxon>
        <taxon>Streptosporangiales</taxon>
        <taxon>Streptosporangiaceae</taxon>
        <taxon>Nonomuraea</taxon>
    </lineage>
</organism>
<name>A0A9X2K7Y5_9ACTN</name>
<gene>
    <name evidence="1" type="ORF">HD597_009984</name>
</gene>
<reference evidence="1" key="1">
    <citation type="submission" date="2022-06" db="EMBL/GenBank/DDBJ databases">
        <title>Sequencing the genomes of 1000 actinobacteria strains.</title>
        <authorList>
            <person name="Klenk H.-P."/>
        </authorList>
    </citation>
    <scope>NUCLEOTIDE SEQUENCE</scope>
    <source>
        <strain evidence="1">DSM 46694</strain>
    </source>
</reference>
<keyword evidence="2" id="KW-1185">Reference proteome</keyword>
<dbReference type="EMBL" id="JAMZEB010000002">
    <property type="protein sequence ID" value="MCP2362964.1"/>
    <property type="molecule type" value="Genomic_DNA"/>
</dbReference>
<proteinExistence type="predicted"/>
<dbReference type="AlphaFoldDB" id="A0A9X2K7Y5"/>
<dbReference type="Gene3D" id="3.30.465.10">
    <property type="match status" value="1"/>
</dbReference>
<accession>A0A9X2K7Y5</accession>